<dbReference type="InterPro" id="IPR001433">
    <property type="entry name" value="OxRdtase_FAD/NAD-bd"/>
</dbReference>
<dbReference type="InterPro" id="IPR036010">
    <property type="entry name" value="2Fe-2S_ferredoxin-like_sf"/>
</dbReference>
<dbReference type="InterPro" id="IPR008333">
    <property type="entry name" value="Cbr1-like_FAD-bd_dom"/>
</dbReference>
<gene>
    <name evidence="6" type="ORF">ACFPQ5_11240</name>
</gene>
<comment type="cofactor">
    <cofactor evidence="3">
        <name>[2Fe-2S] cluster</name>
        <dbReference type="ChEBI" id="CHEBI:190135"/>
    </cofactor>
</comment>
<dbReference type="PROSITE" id="PS51384">
    <property type="entry name" value="FAD_FR"/>
    <property type="match status" value="1"/>
</dbReference>
<evidence type="ECO:0000256" key="1">
    <source>
        <dbReference type="ARBA" id="ARBA00001974"/>
    </source>
</evidence>
<dbReference type="SUPFAM" id="SSF52343">
    <property type="entry name" value="Ferredoxin reductase-like, C-terminal NADP-linked domain"/>
    <property type="match status" value="1"/>
</dbReference>
<dbReference type="Pfam" id="PF00970">
    <property type="entry name" value="FAD_binding_6"/>
    <property type="match status" value="1"/>
</dbReference>
<dbReference type="InterPro" id="IPR001041">
    <property type="entry name" value="2Fe-2S_ferredoxin-type"/>
</dbReference>
<dbReference type="Gene3D" id="3.40.50.80">
    <property type="entry name" value="Nucleotide-binding domain of ferredoxin-NADP reductase (FNR) module"/>
    <property type="match status" value="1"/>
</dbReference>
<dbReference type="EMBL" id="JBHSMR010000013">
    <property type="protein sequence ID" value="MFC5478769.1"/>
    <property type="molecule type" value="Genomic_DNA"/>
</dbReference>
<dbReference type="SUPFAM" id="SSF63380">
    <property type="entry name" value="Riboflavin synthase domain-like"/>
    <property type="match status" value="1"/>
</dbReference>
<evidence type="ECO:0000256" key="3">
    <source>
        <dbReference type="ARBA" id="ARBA00034078"/>
    </source>
</evidence>
<dbReference type="Gene3D" id="3.10.20.30">
    <property type="match status" value="1"/>
</dbReference>
<dbReference type="Pfam" id="PF00175">
    <property type="entry name" value="NAD_binding_1"/>
    <property type="match status" value="1"/>
</dbReference>
<keyword evidence="2" id="KW-0001">2Fe-2S</keyword>
<dbReference type="InterPro" id="IPR001709">
    <property type="entry name" value="Flavoprot_Pyr_Nucl_cyt_Rdtase"/>
</dbReference>
<dbReference type="Gene3D" id="2.40.30.10">
    <property type="entry name" value="Translation factors"/>
    <property type="match status" value="1"/>
</dbReference>
<dbReference type="PANTHER" id="PTHR47354:SF5">
    <property type="entry name" value="PROTEIN RFBI"/>
    <property type="match status" value="1"/>
</dbReference>
<organism evidence="6 7">
    <name type="scientific">Massilia suwonensis</name>
    <dbReference type="NCBI Taxonomy" id="648895"/>
    <lineage>
        <taxon>Bacteria</taxon>
        <taxon>Pseudomonadati</taxon>
        <taxon>Pseudomonadota</taxon>
        <taxon>Betaproteobacteria</taxon>
        <taxon>Burkholderiales</taxon>
        <taxon>Oxalobacteraceae</taxon>
        <taxon>Telluria group</taxon>
        <taxon>Massilia</taxon>
    </lineage>
</organism>
<feature type="domain" description="FAD-binding FR-type" evidence="5">
    <location>
        <begin position="91"/>
        <end position="188"/>
    </location>
</feature>
<evidence type="ECO:0000313" key="6">
    <source>
        <dbReference type="EMBL" id="MFC5478769.1"/>
    </source>
</evidence>
<evidence type="ECO:0000259" key="4">
    <source>
        <dbReference type="PROSITE" id="PS51085"/>
    </source>
</evidence>
<keyword evidence="2" id="KW-0411">Iron-sulfur</keyword>
<comment type="caution">
    <text evidence="6">The sequence shown here is derived from an EMBL/GenBank/DDBJ whole genome shotgun (WGS) entry which is preliminary data.</text>
</comment>
<dbReference type="InterPro" id="IPR017927">
    <property type="entry name" value="FAD-bd_FR_type"/>
</dbReference>
<dbReference type="CDD" id="cd06187">
    <property type="entry name" value="O2ase_reductase_like"/>
    <property type="match status" value="1"/>
</dbReference>
<dbReference type="PROSITE" id="PS00197">
    <property type="entry name" value="2FE2S_FER_1"/>
    <property type="match status" value="1"/>
</dbReference>
<dbReference type="RefSeq" id="WP_379755071.1">
    <property type="nucleotide sequence ID" value="NZ_JBHSMR010000013.1"/>
</dbReference>
<keyword evidence="2" id="KW-0479">Metal-binding</keyword>
<evidence type="ECO:0000259" key="5">
    <source>
        <dbReference type="PROSITE" id="PS51384"/>
    </source>
</evidence>
<evidence type="ECO:0000256" key="2">
    <source>
        <dbReference type="ARBA" id="ARBA00022714"/>
    </source>
</evidence>
<keyword evidence="7" id="KW-1185">Reference proteome</keyword>
<dbReference type="Pfam" id="PF00111">
    <property type="entry name" value="Fer2"/>
    <property type="match status" value="1"/>
</dbReference>
<dbReference type="InterPro" id="IPR050415">
    <property type="entry name" value="MRET"/>
</dbReference>
<dbReference type="PANTHER" id="PTHR47354">
    <property type="entry name" value="NADH OXIDOREDUCTASE HCR"/>
    <property type="match status" value="1"/>
</dbReference>
<dbReference type="InterPro" id="IPR039261">
    <property type="entry name" value="FNR_nucleotide-bd"/>
</dbReference>
<keyword evidence="2" id="KW-0408">Iron</keyword>
<feature type="domain" description="2Fe-2S ferredoxin-type" evidence="4">
    <location>
        <begin position="1"/>
        <end position="84"/>
    </location>
</feature>
<comment type="cofactor">
    <cofactor evidence="1">
        <name>FAD</name>
        <dbReference type="ChEBI" id="CHEBI:57692"/>
    </cofactor>
</comment>
<accession>A0ABW0MKJ8</accession>
<dbReference type="InterPro" id="IPR017938">
    <property type="entry name" value="Riboflavin_synthase-like_b-brl"/>
</dbReference>
<dbReference type="SUPFAM" id="SSF54292">
    <property type="entry name" value="2Fe-2S ferredoxin-like"/>
    <property type="match status" value="1"/>
</dbReference>
<dbReference type="PRINTS" id="PR00371">
    <property type="entry name" value="FPNCR"/>
</dbReference>
<dbReference type="InterPro" id="IPR006058">
    <property type="entry name" value="2Fe2S_fd_BS"/>
</dbReference>
<reference evidence="7" key="1">
    <citation type="journal article" date="2019" name="Int. J. Syst. Evol. Microbiol.">
        <title>The Global Catalogue of Microorganisms (GCM) 10K type strain sequencing project: providing services to taxonomists for standard genome sequencing and annotation.</title>
        <authorList>
            <consortium name="The Broad Institute Genomics Platform"/>
            <consortium name="The Broad Institute Genome Sequencing Center for Infectious Disease"/>
            <person name="Wu L."/>
            <person name="Ma J."/>
        </authorList>
    </citation>
    <scope>NUCLEOTIDE SEQUENCE [LARGE SCALE GENOMIC DNA]</scope>
    <source>
        <strain evidence="7">CCUG 43111</strain>
    </source>
</reference>
<dbReference type="PROSITE" id="PS51085">
    <property type="entry name" value="2FE2S_FER_2"/>
    <property type="match status" value="1"/>
</dbReference>
<name>A0ABW0MKJ8_9BURK</name>
<evidence type="ECO:0000313" key="7">
    <source>
        <dbReference type="Proteomes" id="UP001596101"/>
    </source>
</evidence>
<dbReference type="Proteomes" id="UP001596101">
    <property type="component" value="Unassembled WGS sequence"/>
</dbReference>
<dbReference type="InterPro" id="IPR012675">
    <property type="entry name" value="Beta-grasp_dom_sf"/>
</dbReference>
<proteinExistence type="predicted"/>
<dbReference type="PRINTS" id="PR00410">
    <property type="entry name" value="PHEHYDRXLASE"/>
</dbReference>
<sequence>MELHIPALGRVLPAAPGANLLATLREHGVPISYSCTAGRCGTCRCKLIEGKLGSTDDKEVGGQYVLACTSVLLDTCTIEVPEPDEVITHPARILKATVTAVDQLTHDVRRLRLRPAKPLAFSPGQYATLQFTPEHIRPYSMAGLMTDEELEFHVRVVPDGRVTGYIDRQLKVGDTVRVSGPLGTSYLRRKHEGPMLCVAGGTGLAPVLSIVRGAIDAGMRNDIHLYFGVRGPRDVYGLDTLARLAAGHRNLHLHVVVADGAAADGMRSGLVTDAVAQDWRSLEGWRAYLCGAPPMVDAATLVARERGIAFEHIYADAFYARAA</sequence>
<protein>
    <submittedName>
        <fullName evidence="6">FAD-binding oxidoreductase</fullName>
    </submittedName>
</protein>
<dbReference type="CDD" id="cd00207">
    <property type="entry name" value="fer2"/>
    <property type="match status" value="1"/>
</dbReference>